<comment type="caution">
    <text evidence="3">The sequence shown here is derived from an EMBL/GenBank/DDBJ whole genome shotgun (WGS) entry which is preliminary data.</text>
</comment>
<proteinExistence type="predicted"/>
<feature type="compositionally biased region" description="Gly residues" evidence="1">
    <location>
        <begin position="100"/>
        <end position="118"/>
    </location>
</feature>
<dbReference type="Pfam" id="PF25474">
    <property type="entry name" value="TPR_TmcB"/>
    <property type="match status" value="1"/>
</dbReference>
<evidence type="ECO:0000313" key="3">
    <source>
        <dbReference type="EMBL" id="KAJ6818794.1"/>
    </source>
</evidence>
<dbReference type="PANTHER" id="PTHR26312:SF123">
    <property type="entry name" value="TETRATRICOPEPTIDE REPEAT (TPR)-LIKE SUPERFAMILY PROTEIN"/>
    <property type="match status" value="1"/>
</dbReference>
<feature type="region of interest" description="Disordered" evidence="1">
    <location>
        <begin position="97"/>
        <end position="124"/>
    </location>
</feature>
<dbReference type="AlphaFoldDB" id="A0AAX6FQX1"/>
<reference evidence="3" key="2">
    <citation type="submission" date="2023-04" db="EMBL/GenBank/DDBJ databases">
        <authorList>
            <person name="Bruccoleri R.E."/>
            <person name="Oakeley E.J."/>
            <person name="Faust A.-M."/>
            <person name="Dessus-Babus S."/>
            <person name="Altorfer M."/>
            <person name="Burckhardt D."/>
            <person name="Oertli M."/>
            <person name="Naumann U."/>
            <person name="Petersen F."/>
            <person name="Wong J."/>
        </authorList>
    </citation>
    <scope>NUCLEOTIDE SEQUENCE</scope>
    <source>
        <strain evidence="3">GSM-AAB239-AS_SAM_17_03QT</strain>
        <tissue evidence="3">Leaf</tissue>
    </source>
</reference>
<feature type="domain" description="TmcB/TmcC TPR repeats" evidence="2">
    <location>
        <begin position="127"/>
        <end position="169"/>
    </location>
</feature>
<dbReference type="SUPFAM" id="SSF48452">
    <property type="entry name" value="TPR-like"/>
    <property type="match status" value="1"/>
</dbReference>
<dbReference type="Proteomes" id="UP001140949">
    <property type="component" value="Unassembled WGS sequence"/>
</dbReference>
<protein>
    <recommendedName>
        <fullName evidence="2">TmcB/TmcC TPR repeats domain-containing protein</fullName>
    </recommendedName>
</protein>
<keyword evidence="4" id="KW-1185">Reference proteome</keyword>
<organism evidence="3 4">
    <name type="scientific">Iris pallida</name>
    <name type="common">Sweet iris</name>
    <dbReference type="NCBI Taxonomy" id="29817"/>
    <lineage>
        <taxon>Eukaryota</taxon>
        <taxon>Viridiplantae</taxon>
        <taxon>Streptophyta</taxon>
        <taxon>Embryophyta</taxon>
        <taxon>Tracheophyta</taxon>
        <taxon>Spermatophyta</taxon>
        <taxon>Magnoliopsida</taxon>
        <taxon>Liliopsida</taxon>
        <taxon>Asparagales</taxon>
        <taxon>Iridaceae</taxon>
        <taxon>Iridoideae</taxon>
        <taxon>Irideae</taxon>
        <taxon>Iris</taxon>
    </lineage>
</organism>
<reference evidence="3" key="1">
    <citation type="journal article" date="2023" name="GigaByte">
        <title>Genome assembly of the bearded iris, Iris pallida Lam.</title>
        <authorList>
            <person name="Bruccoleri R.E."/>
            <person name="Oakeley E.J."/>
            <person name="Faust A.M.E."/>
            <person name="Altorfer M."/>
            <person name="Dessus-Babus S."/>
            <person name="Burckhardt D."/>
            <person name="Oertli M."/>
            <person name="Naumann U."/>
            <person name="Petersen F."/>
            <person name="Wong J."/>
        </authorList>
    </citation>
    <scope>NUCLEOTIDE SEQUENCE</scope>
    <source>
        <strain evidence="3">GSM-AAB239-AS_SAM_17_03QT</strain>
    </source>
</reference>
<accession>A0AAX6FQX1</accession>
<evidence type="ECO:0000313" key="4">
    <source>
        <dbReference type="Proteomes" id="UP001140949"/>
    </source>
</evidence>
<evidence type="ECO:0000259" key="2">
    <source>
        <dbReference type="Pfam" id="PF25474"/>
    </source>
</evidence>
<dbReference type="Gene3D" id="1.25.40.10">
    <property type="entry name" value="Tetratricopeptide repeat domain"/>
    <property type="match status" value="1"/>
</dbReference>
<gene>
    <name evidence="3" type="ORF">M6B38_131615</name>
</gene>
<sequence length="262" mass="27785">MRAAMQIRSASFHAIGSAPDNPSPLLQRSRSLGFVPIRCAVHLHGVTTTKKSPAPMTSPPVPPLVLRRARSDSDLAAPERIRWAPPPALEEVEEEEGAEIAGGGIGKGKKTGGCGGGEQNENGRRSVGSYYQEMLKSDPGNPLLLRNYGKFLHEVEGDAKGAEECYGRAILADPGDGDVLSLYGSLVWETHRDEERAATYFERAVEASPDDCYVLGSYASFLWDAEEDEEGEGEGEGMVAAGSGGTAAAVGAGVLIQLTNDR</sequence>
<name>A0AAX6FQX1_IRIPA</name>
<dbReference type="InterPro" id="IPR011990">
    <property type="entry name" value="TPR-like_helical_dom_sf"/>
</dbReference>
<dbReference type="EMBL" id="JANAVB010026997">
    <property type="protein sequence ID" value="KAJ6818794.1"/>
    <property type="molecule type" value="Genomic_DNA"/>
</dbReference>
<dbReference type="InterPro" id="IPR057352">
    <property type="entry name" value="TPR_TmcB/C"/>
</dbReference>
<evidence type="ECO:0000256" key="1">
    <source>
        <dbReference type="SAM" id="MobiDB-lite"/>
    </source>
</evidence>
<dbReference type="PANTHER" id="PTHR26312">
    <property type="entry name" value="TETRATRICOPEPTIDE REPEAT PROTEIN 5"/>
    <property type="match status" value="1"/>
</dbReference>